<proteinExistence type="predicted"/>
<keyword evidence="4" id="KW-1185">Reference proteome</keyword>
<reference evidence="3" key="1">
    <citation type="journal article" date="2020" name="Nat. Commun.">
        <title>Large-scale genome sequencing of mycorrhizal fungi provides insights into the early evolution of symbiotic traits.</title>
        <authorList>
            <person name="Miyauchi S."/>
            <person name="Kiss E."/>
            <person name="Kuo A."/>
            <person name="Drula E."/>
            <person name="Kohler A."/>
            <person name="Sanchez-Garcia M."/>
            <person name="Morin E."/>
            <person name="Andreopoulos B."/>
            <person name="Barry K.W."/>
            <person name="Bonito G."/>
            <person name="Buee M."/>
            <person name="Carver A."/>
            <person name="Chen C."/>
            <person name="Cichocki N."/>
            <person name="Clum A."/>
            <person name="Culley D."/>
            <person name="Crous P.W."/>
            <person name="Fauchery L."/>
            <person name="Girlanda M."/>
            <person name="Hayes R.D."/>
            <person name="Keri Z."/>
            <person name="LaButti K."/>
            <person name="Lipzen A."/>
            <person name="Lombard V."/>
            <person name="Magnuson J."/>
            <person name="Maillard F."/>
            <person name="Murat C."/>
            <person name="Nolan M."/>
            <person name="Ohm R.A."/>
            <person name="Pangilinan J."/>
            <person name="Pereira M.F."/>
            <person name="Perotto S."/>
            <person name="Peter M."/>
            <person name="Pfister S."/>
            <person name="Riley R."/>
            <person name="Sitrit Y."/>
            <person name="Stielow J.B."/>
            <person name="Szollosi G."/>
            <person name="Zifcakova L."/>
            <person name="Stursova M."/>
            <person name="Spatafora J.W."/>
            <person name="Tedersoo L."/>
            <person name="Vaario L.M."/>
            <person name="Yamada A."/>
            <person name="Yan M."/>
            <person name="Wang P."/>
            <person name="Xu J."/>
            <person name="Bruns T."/>
            <person name="Baldrian P."/>
            <person name="Vilgalys R."/>
            <person name="Dunand C."/>
            <person name="Henrissat B."/>
            <person name="Grigoriev I.V."/>
            <person name="Hibbett D."/>
            <person name="Nagy L.G."/>
            <person name="Martin F.M."/>
        </authorList>
    </citation>
    <scope>NUCLEOTIDE SEQUENCE</scope>
    <source>
        <strain evidence="3">UH-Tt-Lm1</strain>
    </source>
</reference>
<dbReference type="Proteomes" id="UP000736335">
    <property type="component" value="Unassembled WGS sequence"/>
</dbReference>
<comment type="caution">
    <text evidence="3">The sequence shown here is derived from an EMBL/GenBank/DDBJ whole genome shotgun (WGS) entry which is preliminary data.</text>
</comment>
<name>A0A9P6H1Y0_9AGAM</name>
<dbReference type="AlphaFoldDB" id="A0A9P6H1Y0"/>
<evidence type="ECO:0000313" key="4">
    <source>
        <dbReference type="Proteomes" id="UP000736335"/>
    </source>
</evidence>
<organism evidence="3 4">
    <name type="scientific">Thelephora terrestris</name>
    <dbReference type="NCBI Taxonomy" id="56493"/>
    <lineage>
        <taxon>Eukaryota</taxon>
        <taxon>Fungi</taxon>
        <taxon>Dikarya</taxon>
        <taxon>Basidiomycota</taxon>
        <taxon>Agaricomycotina</taxon>
        <taxon>Agaricomycetes</taxon>
        <taxon>Thelephorales</taxon>
        <taxon>Thelephoraceae</taxon>
        <taxon>Thelephora</taxon>
    </lineage>
</organism>
<reference evidence="3" key="2">
    <citation type="submission" date="2020-11" db="EMBL/GenBank/DDBJ databases">
        <authorList>
            <consortium name="DOE Joint Genome Institute"/>
            <person name="Kuo A."/>
            <person name="Miyauchi S."/>
            <person name="Kiss E."/>
            <person name="Drula E."/>
            <person name="Kohler A."/>
            <person name="Sanchez-Garcia M."/>
            <person name="Andreopoulos B."/>
            <person name="Barry K.W."/>
            <person name="Bonito G."/>
            <person name="Buee M."/>
            <person name="Carver A."/>
            <person name="Chen C."/>
            <person name="Cichocki N."/>
            <person name="Clum A."/>
            <person name="Culley D."/>
            <person name="Crous P.W."/>
            <person name="Fauchery L."/>
            <person name="Girlanda M."/>
            <person name="Hayes R."/>
            <person name="Keri Z."/>
            <person name="Labutti K."/>
            <person name="Lipzen A."/>
            <person name="Lombard V."/>
            <person name="Magnuson J."/>
            <person name="Maillard F."/>
            <person name="Morin E."/>
            <person name="Murat C."/>
            <person name="Nolan M."/>
            <person name="Ohm R."/>
            <person name="Pangilinan J."/>
            <person name="Pereira M."/>
            <person name="Perotto S."/>
            <person name="Peter M."/>
            <person name="Riley R."/>
            <person name="Sitrit Y."/>
            <person name="Stielow B."/>
            <person name="Szollosi G."/>
            <person name="Zifcakova L."/>
            <person name="Stursova M."/>
            <person name="Spatafora J.W."/>
            <person name="Tedersoo L."/>
            <person name="Vaario L.-M."/>
            <person name="Yamada A."/>
            <person name="Yan M."/>
            <person name="Wang P."/>
            <person name="Xu J."/>
            <person name="Bruns T."/>
            <person name="Baldrian P."/>
            <person name="Vilgalys R."/>
            <person name="Henrissat B."/>
            <person name="Grigoriev I.V."/>
            <person name="Hibbett D."/>
            <person name="Nagy L.G."/>
            <person name="Martin F.M."/>
        </authorList>
    </citation>
    <scope>NUCLEOTIDE SEQUENCE</scope>
    <source>
        <strain evidence="3">UH-Tt-Lm1</strain>
    </source>
</reference>
<accession>A0A9P6H1Y0</accession>
<sequence length="569" mass="64490">MVLFCLGLALRKFKNYKKPVEKDQKTAASNFVKALGSDEKKQDVALQKLLFSLFTQNKGESSRYTFTVYRFLILYSFCSDGNLQKSSVITQYISAIVFLGRGAIFNEIQQEMKRTKKGFFENLLKMFRAQETHGMNLNLVDNFQTVIINKSTVSFCKIGTMFHALLDDIKSRRKALLMGIEMEDVVKIPDILVDEPDNNSLGFYFSKIPQNNLQGYEKLLVGIVFGHEAFKGKFGTVEGGKLVLNQPRCYKFLQDIQSLWAALGTLLHICTSGPYRGTEYATTCIRNTANGNSRNVKVILGRLCLVSGYNKTSFATQELKVNYRFIPKCAWPTCIIDFVVFRPFEHCIAKALGIQDFGDRFLARLFPGLEFPTTSTDISKALCQDTSRFLGSKIGLKDWRQITATFSRAHKDPYAVQIRGVDPDNQIRGHNNQTSNENYGITPEDPTGIRFETLKSHLQTAHWWYHLVGIKSGDLSPVDYTANSDDILKKLDQVIEKLDNAEAHIKKLEGHIEGLETRFQTTVTTTVLQDPGVLEPTKKQVRPDNPEFKALRFGRFGTPMVLLLIQKWA</sequence>
<dbReference type="EMBL" id="WIUZ02000029">
    <property type="protein sequence ID" value="KAF9777711.1"/>
    <property type="molecule type" value="Genomic_DNA"/>
</dbReference>
<gene>
    <name evidence="3" type="ORF">BJ322DRAFT_1025632</name>
</gene>
<feature type="coiled-coil region" evidence="1">
    <location>
        <begin position="484"/>
        <end position="518"/>
    </location>
</feature>
<evidence type="ECO:0000256" key="1">
    <source>
        <dbReference type="SAM" id="Coils"/>
    </source>
</evidence>
<feature type="region of interest" description="Disordered" evidence="2">
    <location>
        <begin position="422"/>
        <end position="443"/>
    </location>
</feature>
<evidence type="ECO:0000256" key="2">
    <source>
        <dbReference type="SAM" id="MobiDB-lite"/>
    </source>
</evidence>
<dbReference type="OrthoDB" id="2507344at2759"/>
<evidence type="ECO:0000313" key="3">
    <source>
        <dbReference type="EMBL" id="KAF9777711.1"/>
    </source>
</evidence>
<feature type="compositionally biased region" description="Polar residues" evidence="2">
    <location>
        <begin position="428"/>
        <end position="439"/>
    </location>
</feature>
<keyword evidence="1" id="KW-0175">Coiled coil</keyword>
<protein>
    <submittedName>
        <fullName evidence="3">Uncharacterized protein</fullName>
    </submittedName>
</protein>